<evidence type="ECO:0000256" key="6">
    <source>
        <dbReference type="PIRNR" id="PIRNR002854"/>
    </source>
</evidence>
<keyword evidence="3" id="KW-0472">Membrane</keyword>
<dbReference type="PANTHER" id="PTHR30429">
    <property type="entry name" value="D-METHIONINE-BINDING LIPOPROTEIN METQ"/>
    <property type="match status" value="1"/>
</dbReference>
<protein>
    <recommendedName>
        <fullName evidence="6">Lipoprotein</fullName>
    </recommendedName>
</protein>
<proteinExistence type="inferred from homology"/>
<keyword evidence="10" id="KW-1185">Reference proteome</keyword>
<sequence>MKKTLIATAAALTAALALTACGGKKDDPHTLTLAATPVPHAEILEQAKPLLKAEGYDLDIKVVQDYVIPNTALANDDVDANYSQHLPYMDTVIAEHKGDPKYDFVNAGAIHLEPIGIYSKKYKSLNDLPEGAKILMRNTVSDEGRTLAIFQQAGLIKLKPGIPVVSTRVADIIDNPKHLDFRPNIEASMLPTMYRNDEGDAVVINANFALGAGLDPVHDPIAIESPDNNPYVNIITVHRGHEHDPKIEALVKVLRSPEIQQFIRDKYKGAVIPVNN</sequence>
<keyword evidence="4" id="KW-0564">Palmitate</keyword>
<evidence type="ECO:0000313" key="10">
    <source>
        <dbReference type="Proteomes" id="UP000267342"/>
    </source>
</evidence>
<dbReference type="AlphaFoldDB" id="A0A348HD79"/>
<evidence type="ECO:0000256" key="4">
    <source>
        <dbReference type="ARBA" id="ARBA00023139"/>
    </source>
</evidence>
<dbReference type="SUPFAM" id="SSF53850">
    <property type="entry name" value="Periplasmic binding protein-like II"/>
    <property type="match status" value="1"/>
</dbReference>
<evidence type="ECO:0000256" key="5">
    <source>
        <dbReference type="ARBA" id="ARBA00023288"/>
    </source>
</evidence>
<dbReference type="STRING" id="1123510.GCA_000620025_01568"/>
<dbReference type="GO" id="GO:0016020">
    <property type="term" value="C:membrane"/>
    <property type="evidence" value="ECO:0007669"/>
    <property type="project" value="UniProtKB-SubCell"/>
</dbReference>
<comment type="subcellular location">
    <subcellularLocation>
        <location evidence="1">Membrane</location>
        <topology evidence="1">Lipid-anchor</topology>
    </subcellularLocation>
</comment>
<organism evidence="9 10">
    <name type="scientific">Zymobacter palmae</name>
    <dbReference type="NCBI Taxonomy" id="33074"/>
    <lineage>
        <taxon>Bacteria</taxon>
        <taxon>Pseudomonadati</taxon>
        <taxon>Pseudomonadota</taxon>
        <taxon>Gammaproteobacteria</taxon>
        <taxon>Oceanospirillales</taxon>
        <taxon>Halomonadaceae</taxon>
        <taxon>Zymobacter group</taxon>
        <taxon>Zymobacter</taxon>
    </lineage>
</organism>
<dbReference type="Gene3D" id="3.40.190.10">
    <property type="entry name" value="Periplasmic binding protein-like II"/>
    <property type="match status" value="2"/>
</dbReference>
<reference evidence="9 10" key="1">
    <citation type="submission" date="2018-09" db="EMBL/GenBank/DDBJ databases">
        <title>Zymobacter palmae IAM14233 (=T109) whole genome analysis.</title>
        <authorList>
            <person name="Yanase H."/>
        </authorList>
    </citation>
    <scope>NUCLEOTIDE SEQUENCE [LARGE SCALE GENOMIC DNA]</scope>
    <source>
        <strain evidence="9 10">IAM14233</strain>
    </source>
</reference>
<gene>
    <name evidence="9" type="ORF">ZBT109_0805</name>
</gene>
<evidence type="ECO:0000313" key="9">
    <source>
        <dbReference type="EMBL" id="BBG29581.1"/>
    </source>
</evidence>
<evidence type="ECO:0000256" key="3">
    <source>
        <dbReference type="ARBA" id="ARBA00023136"/>
    </source>
</evidence>
<name>A0A348HD79_9GAMM</name>
<accession>A0A348HD79</accession>
<dbReference type="Pfam" id="PF03180">
    <property type="entry name" value="Lipoprotein_9"/>
    <property type="match status" value="1"/>
</dbReference>
<dbReference type="OrthoDB" id="9812878at2"/>
<dbReference type="EMBL" id="AP018933">
    <property type="protein sequence ID" value="BBG29581.1"/>
    <property type="molecule type" value="Genomic_DNA"/>
</dbReference>
<evidence type="ECO:0000256" key="7">
    <source>
        <dbReference type="PIRSR" id="PIRSR002854-1"/>
    </source>
</evidence>
<dbReference type="RefSeq" id="WP_027706243.1">
    <property type="nucleotide sequence ID" value="NZ_AP018933.1"/>
</dbReference>
<evidence type="ECO:0000256" key="1">
    <source>
        <dbReference type="ARBA" id="ARBA00004635"/>
    </source>
</evidence>
<dbReference type="KEGG" id="zpl:ZBT109_0805"/>
<feature type="lipid moiety-binding region" description="S-diacylglycerol cysteine" evidence="7">
    <location>
        <position position="21"/>
    </location>
</feature>
<dbReference type="PROSITE" id="PS51257">
    <property type="entry name" value="PROKAR_LIPOPROTEIN"/>
    <property type="match status" value="1"/>
</dbReference>
<feature type="chain" id="PRO_5016996779" description="Lipoprotein" evidence="8">
    <location>
        <begin position="21"/>
        <end position="276"/>
    </location>
</feature>
<comment type="similarity">
    <text evidence="6">Belongs to the nlpA lipoprotein family.</text>
</comment>
<evidence type="ECO:0000256" key="8">
    <source>
        <dbReference type="SAM" id="SignalP"/>
    </source>
</evidence>
<dbReference type="PANTHER" id="PTHR30429:SF0">
    <property type="entry name" value="METHIONINE-BINDING LIPOPROTEIN METQ"/>
    <property type="match status" value="1"/>
</dbReference>
<keyword evidence="5 6" id="KW-0449">Lipoprotein</keyword>
<keyword evidence="2 8" id="KW-0732">Signal</keyword>
<feature type="signal peptide" evidence="8">
    <location>
        <begin position="1"/>
        <end position="20"/>
    </location>
</feature>
<dbReference type="PIRSF" id="PIRSF002854">
    <property type="entry name" value="MetQ"/>
    <property type="match status" value="1"/>
</dbReference>
<dbReference type="InterPro" id="IPR004872">
    <property type="entry name" value="Lipoprotein_NlpA"/>
</dbReference>
<evidence type="ECO:0000256" key="2">
    <source>
        <dbReference type="ARBA" id="ARBA00022729"/>
    </source>
</evidence>
<dbReference type="Proteomes" id="UP000267342">
    <property type="component" value="Chromosome"/>
</dbReference>